<dbReference type="PROSITE" id="PS51257">
    <property type="entry name" value="PROKAR_LIPOPROTEIN"/>
    <property type="match status" value="1"/>
</dbReference>
<dbReference type="Gene3D" id="3.40.190.10">
    <property type="entry name" value="Periplasmic binding protein-like II"/>
    <property type="match status" value="1"/>
</dbReference>
<evidence type="ECO:0000256" key="4">
    <source>
        <dbReference type="ARBA" id="ARBA00023139"/>
    </source>
</evidence>
<dbReference type="InterPro" id="IPR006059">
    <property type="entry name" value="SBP"/>
</dbReference>
<organism evidence="6 7">
    <name type="scientific">Longispora fulva</name>
    <dbReference type="NCBI Taxonomy" id="619741"/>
    <lineage>
        <taxon>Bacteria</taxon>
        <taxon>Bacillati</taxon>
        <taxon>Actinomycetota</taxon>
        <taxon>Actinomycetes</taxon>
        <taxon>Micromonosporales</taxon>
        <taxon>Micromonosporaceae</taxon>
        <taxon>Longispora</taxon>
    </lineage>
</organism>
<keyword evidence="5" id="KW-0449">Lipoprotein</keyword>
<dbReference type="PANTHER" id="PTHR43649">
    <property type="entry name" value="ARABINOSE-BINDING PROTEIN-RELATED"/>
    <property type="match status" value="1"/>
</dbReference>
<proteinExistence type="predicted"/>
<evidence type="ECO:0000313" key="6">
    <source>
        <dbReference type="EMBL" id="MBG6134544.1"/>
    </source>
</evidence>
<dbReference type="SUPFAM" id="SSF53850">
    <property type="entry name" value="Periplasmic binding protein-like II"/>
    <property type="match status" value="1"/>
</dbReference>
<sequence length="444" mass="46755">MKRLNLSGYGGRGVAVLAAATLIGGLAGGCGPAKPTSADSKELTYWSMWKQGEDQQKVLQAAIDGFEKSSGVKVKVQWSGRDVLKQVAARLNAGDVPDLTDQDGAAIAGNLGAVDGVRGLADVYATTIPGESKKISDVIAPGLVASYKTKAGEPFVVPYEVFGSTMWYDAAKHPELAANPPRTWAEFITVLDAMKAKGRTPLALDGDVKSYDAYWTTWSIIRHGGPGLLAKAATDKSGDTFDNPAFLAAAKDMEQLIKGGYLAKDFNGTKWPTQQNAWAAGKSPTDFLLMGTWAPSETGPQAAPGFTYRSMPFPTVDGGKGNSAAEGGVIGFAVPAKAKHSDAAKKFIAYFMNGERLGKISSDAQNLTPRADVKAPATLADYAKELGNAGADVYLPSDNAPAVAPQWVSNVWEPANADFFNGKLDAAGFVKRLKDESVKLGKQG</sequence>
<evidence type="ECO:0000256" key="2">
    <source>
        <dbReference type="ARBA" id="ARBA00022729"/>
    </source>
</evidence>
<evidence type="ECO:0000256" key="5">
    <source>
        <dbReference type="ARBA" id="ARBA00023288"/>
    </source>
</evidence>
<evidence type="ECO:0000313" key="7">
    <source>
        <dbReference type="Proteomes" id="UP000622552"/>
    </source>
</evidence>
<dbReference type="InterPro" id="IPR050490">
    <property type="entry name" value="Bact_solute-bd_prot1"/>
</dbReference>
<dbReference type="AlphaFoldDB" id="A0A8J7GA47"/>
<dbReference type="Proteomes" id="UP000622552">
    <property type="component" value="Unassembled WGS sequence"/>
</dbReference>
<name>A0A8J7GA47_9ACTN</name>
<comment type="caution">
    <text evidence="6">The sequence shown here is derived from an EMBL/GenBank/DDBJ whole genome shotgun (WGS) entry which is preliminary data.</text>
</comment>
<evidence type="ECO:0000256" key="1">
    <source>
        <dbReference type="ARBA" id="ARBA00022475"/>
    </source>
</evidence>
<reference evidence="6" key="1">
    <citation type="submission" date="2020-11" db="EMBL/GenBank/DDBJ databases">
        <title>Sequencing the genomes of 1000 actinobacteria strains.</title>
        <authorList>
            <person name="Klenk H.-P."/>
        </authorList>
    </citation>
    <scope>NUCLEOTIDE SEQUENCE</scope>
    <source>
        <strain evidence="6">DSM 45356</strain>
    </source>
</reference>
<keyword evidence="7" id="KW-1185">Reference proteome</keyword>
<dbReference type="Pfam" id="PF01547">
    <property type="entry name" value="SBP_bac_1"/>
    <property type="match status" value="1"/>
</dbReference>
<accession>A0A8J7GA47</accession>
<keyword evidence="4" id="KW-0564">Palmitate</keyword>
<protein>
    <submittedName>
        <fullName evidence="6">Raffinose/stachyose/melibiose transport system substrate-binding protein</fullName>
    </submittedName>
</protein>
<dbReference type="RefSeq" id="WP_197001765.1">
    <property type="nucleotide sequence ID" value="NZ_BONS01000023.1"/>
</dbReference>
<keyword evidence="1" id="KW-1003">Cell membrane</keyword>
<dbReference type="EMBL" id="JADOUF010000001">
    <property type="protein sequence ID" value="MBG6134544.1"/>
    <property type="molecule type" value="Genomic_DNA"/>
</dbReference>
<keyword evidence="3" id="KW-0472">Membrane</keyword>
<gene>
    <name evidence="6" type="ORF">IW245_000738</name>
</gene>
<keyword evidence="2" id="KW-0732">Signal</keyword>
<dbReference type="PANTHER" id="PTHR43649:SF33">
    <property type="entry name" value="POLYGALACTURONAN_RHAMNOGALACTURONAN-BINDING PROTEIN YTCQ"/>
    <property type="match status" value="1"/>
</dbReference>
<evidence type="ECO:0000256" key="3">
    <source>
        <dbReference type="ARBA" id="ARBA00023136"/>
    </source>
</evidence>